<feature type="transmembrane region" description="Helical" evidence="9">
    <location>
        <begin position="251"/>
        <end position="271"/>
    </location>
</feature>
<dbReference type="PANTHER" id="PTHR33451:SF3">
    <property type="entry name" value="MALATE-2H(+)_NA(+)-LACTATE ANTIPORTER"/>
    <property type="match status" value="1"/>
</dbReference>
<comment type="subcellular location">
    <subcellularLocation>
        <location evidence="1">Cell membrane</location>
        <topology evidence="1">Multi-pass membrane protein</topology>
    </subcellularLocation>
</comment>
<feature type="transmembrane region" description="Helical" evidence="9">
    <location>
        <begin position="27"/>
        <end position="48"/>
    </location>
</feature>
<evidence type="ECO:0000256" key="6">
    <source>
        <dbReference type="ARBA" id="ARBA00022989"/>
    </source>
</evidence>
<feature type="transmembrane region" description="Helical" evidence="9">
    <location>
        <begin position="92"/>
        <end position="119"/>
    </location>
</feature>
<evidence type="ECO:0000256" key="8">
    <source>
        <dbReference type="ARBA" id="ARBA00038435"/>
    </source>
</evidence>
<dbReference type="Proteomes" id="UP000648182">
    <property type="component" value="Unassembled WGS sequence"/>
</dbReference>
<evidence type="ECO:0000313" key="12">
    <source>
        <dbReference type="Proteomes" id="UP000648182"/>
    </source>
</evidence>
<evidence type="ECO:0000256" key="7">
    <source>
        <dbReference type="ARBA" id="ARBA00023136"/>
    </source>
</evidence>
<keyword evidence="5 9" id="KW-0812">Transmembrane</keyword>
<feature type="domain" description="Na+/H+ antiporter NhaC-like C-terminal" evidence="10">
    <location>
        <begin position="177"/>
        <end position="470"/>
    </location>
</feature>
<dbReference type="InterPro" id="IPR052180">
    <property type="entry name" value="NhaC_Na-H+_Antiporter"/>
</dbReference>
<evidence type="ECO:0000259" key="10">
    <source>
        <dbReference type="Pfam" id="PF03553"/>
    </source>
</evidence>
<feature type="transmembrane region" description="Helical" evidence="9">
    <location>
        <begin position="210"/>
        <end position="231"/>
    </location>
</feature>
<protein>
    <submittedName>
        <fullName evidence="11">Na+/H+ antiporter NhaC</fullName>
    </submittedName>
</protein>
<feature type="transmembrane region" description="Helical" evidence="9">
    <location>
        <begin position="125"/>
        <end position="147"/>
    </location>
</feature>
<evidence type="ECO:0000256" key="3">
    <source>
        <dbReference type="ARBA" id="ARBA00022449"/>
    </source>
</evidence>
<reference evidence="11 12" key="1">
    <citation type="submission" date="2020-08" db="EMBL/GenBank/DDBJ databases">
        <title>A Genomic Blueprint of the Chicken Gut Microbiome.</title>
        <authorList>
            <person name="Gilroy R."/>
            <person name="Ravi A."/>
            <person name="Getino M."/>
            <person name="Pursley I."/>
            <person name="Horton D.L."/>
            <person name="Alikhan N.-F."/>
            <person name="Baker D."/>
            <person name="Gharbi K."/>
            <person name="Hall N."/>
            <person name="Watson M."/>
            <person name="Adriaenssens E.M."/>
            <person name="Foster-Nyarko E."/>
            <person name="Jarju S."/>
            <person name="Secka A."/>
            <person name="Antonio M."/>
            <person name="Oren A."/>
            <person name="Chaudhuri R."/>
            <person name="La Ragione R.M."/>
            <person name="Hildebrand F."/>
            <person name="Pallen M.J."/>
        </authorList>
    </citation>
    <scope>NUCLEOTIDE SEQUENCE [LARGE SCALE GENOMIC DNA]</scope>
    <source>
        <strain evidence="11 12">Sa1BUA2</strain>
    </source>
</reference>
<dbReference type="InterPro" id="IPR004770">
    <property type="entry name" value="Na/H_antiport_NhaC"/>
</dbReference>
<feature type="transmembrane region" description="Helical" evidence="9">
    <location>
        <begin position="329"/>
        <end position="347"/>
    </location>
</feature>
<sequence length="492" mass="52436">MITLFSSGGYINLKKQQERQDVKKPTLLVALIPIGFMVIALFTGIFIYKSDPHIPLLLSAGVAAIVALRLGYKWKEIEEGMLDAVRMALQAITILMVIGAIIGSWIAAGIVPTMIYYGLDILAPGYFLVAACAISCIVSIASGNAWTAAGTIGIAIMGIGQGLGMNPAMVAGAVISGVYFGDKISPLSETTNLAPGIVGVELFEHIKHMLYTTIPALVIALIIYAVMGIKFAGQGTEMSEVQLLQSQLGEIFTISPWLLLVPSFIIVMMIFKIPALPGLTIGSLLGAICAVVVQKVPVGDAINILYYGYSINTDIEIVDNLLNNGGIESVLYTVSLIIIAMCFGGVLERTGIFEAIVQGILKLAKKTGSLIAATVATCISANIVGCDQYLSIIVPGRMYAAEYEKRGLKAKNLSRTLEDAGTMTSPLVPWNTCGAFMATTLGVATLSYLPFAFLCLISPIISIIYGMIGFKIEYKDEVAEKAKSKREQHAVS</sequence>
<comment type="similarity">
    <text evidence="8">Belongs to the NhaC Na(+)/H(+) (TC 2.A.35) antiporter family.</text>
</comment>
<organism evidence="11 12">
    <name type="scientific">Bacillus norwichensis</name>
    <dbReference type="NCBI Taxonomy" id="2762217"/>
    <lineage>
        <taxon>Bacteria</taxon>
        <taxon>Bacillati</taxon>
        <taxon>Bacillota</taxon>
        <taxon>Bacilli</taxon>
        <taxon>Bacillales</taxon>
        <taxon>Bacillaceae</taxon>
        <taxon>Bacillus</taxon>
    </lineage>
</organism>
<evidence type="ECO:0000256" key="9">
    <source>
        <dbReference type="SAM" id="Phobius"/>
    </source>
</evidence>
<keyword evidence="12" id="KW-1185">Reference proteome</keyword>
<dbReference type="NCBIfam" id="TIGR00931">
    <property type="entry name" value="antiport_nhaC"/>
    <property type="match status" value="1"/>
</dbReference>
<comment type="caution">
    <text evidence="11">The sequence shown here is derived from an EMBL/GenBank/DDBJ whole genome shotgun (WGS) entry which is preliminary data.</text>
</comment>
<keyword evidence="2" id="KW-0813">Transport</keyword>
<feature type="transmembrane region" description="Helical" evidence="9">
    <location>
        <begin position="54"/>
        <end position="72"/>
    </location>
</feature>
<dbReference type="InterPro" id="IPR018461">
    <property type="entry name" value="Na/H_Antiport_NhaC-like_C"/>
</dbReference>
<evidence type="ECO:0000256" key="1">
    <source>
        <dbReference type="ARBA" id="ARBA00004651"/>
    </source>
</evidence>
<evidence type="ECO:0000256" key="4">
    <source>
        <dbReference type="ARBA" id="ARBA00022475"/>
    </source>
</evidence>
<dbReference type="EMBL" id="JACSPV010000028">
    <property type="protein sequence ID" value="MBD8006353.1"/>
    <property type="molecule type" value="Genomic_DNA"/>
</dbReference>
<dbReference type="Pfam" id="PF03553">
    <property type="entry name" value="Na_H_antiporter"/>
    <property type="match status" value="1"/>
</dbReference>
<evidence type="ECO:0000256" key="2">
    <source>
        <dbReference type="ARBA" id="ARBA00022448"/>
    </source>
</evidence>
<gene>
    <name evidence="11" type="primary">nhaC</name>
    <name evidence="11" type="ORF">H9631_14825</name>
</gene>
<keyword evidence="6 9" id="KW-1133">Transmembrane helix</keyword>
<feature type="transmembrane region" description="Helical" evidence="9">
    <location>
        <begin position="368"/>
        <end position="390"/>
    </location>
</feature>
<accession>A0ABR8VNK7</accession>
<name>A0ABR8VNK7_9BACI</name>
<feature type="transmembrane region" description="Helical" evidence="9">
    <location>
        <begin position="448"/>
        <end position="468"/>
    </location>
</feature>
<dbReference type="PANTHER" id="PTHR33451">
    <property type="entry name" value="MALATE-2H(+)/NA(+)-LACTATE ANTIPORTER"/>
    <property type="match status" value="1"/>
</dbReference>
<keyword evidence="7 9" id="KW-0472">Membrane</keyword>
<keyword evidence="3" id="KW-0050">Antiport</keyword>
<keyword evidence="4" id="KW-1003">Cell membrane</keyword>
<evidence type="ECO:0000256" key="5">
    <source>
        <dbReference type="ARBA" id="ARBA00022692"/>
    </source>
</evidence>
<proteinExistence type="inferred from homology"/>
<evidence type="ECO:0000313" key="11">
    <source>
        <dbReference type="EMBL" id="MBD8006353.1"/>
    </source>
</evidence>